<keyword evidence="1" id="KW-0862">Zinc</keyword>
<keyword evidence="1" id="KW-0863">Zinc-finger</keyword>
<reference evidence="2" key="1">
    <citation type="submission" date="2015-04" db="EMBL/GenBank/DDBJ databases">
        <title>The genome sequence of the plant pathogenic Rhizarian Plasmodiophora brassicae reveals insights in its biotrophic life cycle and the origin of chitin synthesis.</title>
        <authorList>
            <person name="Schwelm A."/>
            <person name="Fogelqvist J."/>
            <person name="Knaust A."/>
            <person name="Julke S."/>
            <person name="Lilja T."/>
            <person name="Dhandapani V."/>
            <person name="Bonilla-Rosso G."/>
            <person name="Karlsson M."/>
            <person name="Shevchenko A."/>
            <person name="Choi S.R."/>
            <person name="Kim H.G."/>
            <person name="Park J.Y."/>
            <person name="Lim Y.P."/>
            <person name="Ludwig-Muller J."/>
            <person name="Dixelius C."/>
        </authorList>
    </citation>
    <scope>NUCLEOTIDE SEQUENCE</scope>
    <source>
        <tissue evidence="2">Potato root galls</tissue>
    </source>
</reference>
<evidence type="ECO:0000256" key="1">
    <source>
        <dbReference type="RuleBase" id="RU368018"/>
    </source>
</evidence>
<proteinExistence type="inferred from homology"/>
<comment type="subcellular location">
    <subcellularLocation>
        <location evidence="1">Nucleus</location>
    </subcellularLocation>
</comment>
<dbReference type="GO" id="GO:0061630">
    <property type="term" value="F:ubiquitin protein ligase activity"/>
    <property type="evidence" value="ECO:0007669"/>
    <property type="project" value="UniProtKB-EC"/>
</dbReference>
<dbReference type="Pfam" id="PF07574">
    <property type="entry name" value="SMC_Nse1"/>
    <property type="match status" value="1"/>
</dbReference>
<comment type="similarity">
    <text evidence="1">Belongs to the NSE1 family.</text>
</comment>
<keyword evidence="1" id="KW-0539">Nucleus</keyword>
<evidence type="ECO:0000313" key="2">
    <source>
        <dbReference type="EMBL" id="CRZ09672.1"/>
    </source>
</evidence>
<comment type="catalytic activity">
    <reaction evidence="1">
        <text>S-ubiquitinyl-[E2 ubiquitin-conjugating enzyme]-L-cysteine + [acceptor protein]-L-lysine = [E2 ubiquitin-conjugating enzyme]-L-cysteine + N(6)-ubiquitinyl-[acceptor protein]-L-lysine.</text>
        <dbReference type="EC" id="2.3.2.27"/>
    </reaction>
</comment>
<accession>A0A0H5R7D8</accession>
<comment type="subunit">
    <text evidence="1">Component of the Smc5-Smc6 complex.</text>
</comment>
<keyword evidence="1" id="KW-0233">DNA recombination</keyword>
<sequence>MGTEVSRAFMQYFMTVKVARETQVRKEFGIICRIFEEPGDRHDDWKKMIGLLNRQLQFVQMTIRAVISELNGAVYWGIANTATDELSKLSSYFAGKDLKYVQDLLRAMIEKKGQIEREPAERLKHDDGPDKMTFGEVKLLLSDLVKLRWLKIDKSENFLFGERTYLEFNPYFDQLLKDGNIPECRYCKKWCILGTEDGSHFHCEDREMAMAAEQ</sequence>
<keyword evidence="1" id="KW-0234">DNA repair</keyword>
<keyword evidence="1" id="KW-0833">Ubl conjugation pathway</keyword>
<dbReference type="GO" id="GO:0030915">
    <property type="term" value="C:Smc5-Smc6 complex"/>
    <property type="evidence" value="ECO:0007669"/>
    <property type="project" value="UniProtKB-UniRule"/>
</dbReference>
<dbReference type="InterPro" id="IPR036388">
    <property type="entry name" value="WH-like_DNA-bd_sf"/>
</dbReference>
<dbReference type="GO" id="GO:0000724">
    <property type="term" value="P:double-strand break repair via homologous recombination"/>
    <property type="evidence" value="ECO:0007669"/>
    <property type="project" value="TreeGrafter"/>
</dbReference>
<dbReference type="AlphaFoldDB" id="A0A0H5R7D8"/>
<keyword evidence="1" id="KW-0479">Metal-binding</keyword>
<dbReference type="EMBL" id="HACM01009230">
    <property type="protein sequence ID" value="CRZ09672.1"/>
    <property type="molecule type" value="Transcribed_RNA"/>
</dbReference>
<dbReference type="PANTHER" id="PTHR20973">
    <property type="entry name" value="NON-SMC ELEMENT 1-RELATED"/>
    <property type="match status" value="1"/>
</dbReference>
<dbReference type="GO" id="GO:0008270">
    <property type="term" value="F:zinc ion binding"/>
    <property type="evidence" value="ECO:0007669"/>
    <property type="project" value="UniProtKB-KW"/>
</dbReference>
<organism evidence="2">
    <name type="scientific">Spongospora subterranea</name>
    <dbReference type="NCBI Taxonomy" id="70186"/>
    <lineage>
        <taxon>Eukaryota</taxon>
        <taxon>Sar</taxon>
        <taxon>Rhizaria</taxon>
        <taxon>Endomyxa</taxon>
        <taxon>Phytomyxea</taxon>
        <taxon>Plasmodiophorida</taxon>
        <taxon>Plasmodiophoridae</taxon>
        <taxon>Spongospora</taxon>
    </lineage>
</organism>
<dbReference type="EC" id="2.3.2.27" evidence="1"/>
<dbReference type="PANTHER" id="PTHR20973:SF0">
    <property type="entry name" value="NON-STRUCTURAL MAINTENANCE OF CHROMOSOMES ELEMENT 1 HOMOLOG"/>
    <property type="match status" value="1"/>
</dbReference>
<protein>
    <recommendedName>
        <fullName evidence="1">Non-structural maintenance of chromosomes element 1 homolog</fullName>
        <ecNumber evidence="1">2.3.2.27</ecNumber>
    </recommendedName>
</protein>
<dbReference type="Gene3D" id="1.10.10.10">
    <property type="entry name" value="Winged helix-like DNA-binding domain superfamily/Winged helix DNA-binding domain"/>
    <property type="match status" value="1"/>
</dbReference>
<dbReference type="Gene3D" id="3.90.1150.220">
    <property type="match status" value="1"/>
</dbReference>
<keyword evidence="1" id="KW-0808">Transferase</keyword>
<name>A0A0H5R7D8_9EUKA</name>
<dbReference type="InterPro" id="IPR011513">
    <property type="entry name" value="Nse1"/>
</dbReference>
<keyword evidence="1" id="KW-0227">DNA damage</keyword>
<dbReference type="GO" id="GO:0005634">
    <property type="term" value="C:nucleus"/>
    <property type="evidence" value="ECO:0007669"/>
    <property type="project" value="UniProtKB-SubCell"/>
</dbReference>